<dbReference type="HAMAP" id="MF_00014">
    <property type="entry name" value="Ribosome_mat_RimM"/>
    <property type="match status" value="1"/>
</dbReference>
<gene>
    <name evidence="5" type="primary">rimM</name>
    <name evidence="8" type="ORF">XD66_0815</name>
</gene>
<sequence length="170" mass="19531">MFDYITVGEITTTFGVRGEVKVIPYTDFPERFEKTRKFFLNKDGLLREVWIERAAIREKDVILKIKGIDTPEDAAEYRRALLQIPRDEVWPLPPDSYYRFQIIGLTVTTADGVALGRVADILETGSNDVYVVRDNEKREYLIPALKDVIKDIDLEKGLMVIQPLPGLLEE</sequence>
<evidence type="ECO:0000259" key="7">
    <source>
        <dbReference type="Pfam" id="PF24986"/>
    </source>
</evidence>
<name>A0A124FK90_9THEO</name>
<evidence type="ECO:0000256" key="2">
    <source>
        <dbReference type="ARBA" id="ARBA00022517"/>
    </source>
</evidence>
<dbReference type="Gene3D" id="2.30.30.240">
    <property type="entry name" value="PRC-barrel domain"/>
    <property type="match status" value="1"/>
</dbReference>
<keyword evidence="1 5" id="KW-0963">Cytoplasm</keyword>
<protein>
    <recommendedName>
        <fullName evidence="5">Ribosome maturation factor RimM</fullName>
    </recommendedName>
</protein>
<evidence type="ECO:0000256" key="3">
    <source>
        <dbReference type="ARBA" id="ARBA00022552"/>
    </source>
</evidence>
<dbReference type="PANTHER" id="PTHR33692:SF1">
    <property type="entry name" value="RIBOSOME MATURATION FACTOR RIMM"/>
    <property type="match status" value="1"/>
</dbReference>
<proteinExistence type="inferred from homology"/>
<dbReference type="GO" id="GO:0042274">
    <property type="term" value="P:ribosomal small subunit biogenesis"/>
    <property type="evidence" value="ECO:0007669"/>
    <property type="project" value="UniProtKB-UniRule"/>
</dbReference>
<evidence type="ECO:0000313" key="8">
    <source>
        <dbReference type="EMBL" id="KUK36474.1"/>
    </source>
</evidence>
<dbReference type="Pfam" id="PF24986">
    <property type="entry name" value="PRC_RimM"/>
    <property type="match status" value="1"/>
</dbReference>
<feature type="domain" description="Ribosome maturation factor RimM PRC barrel" evidence="7">
    <location>
        <begin position="100"/>
        <end position="162"/>
    </location>
</feature>
<organism evidence="8 9">
    <name type="scientific">Thermacetogenium phaeum</name>
    <dbReference type="NCBI Taxonomy" id="85874"/>
    <lineage>
        <taxon>Bacteria</taxon>
        <taxon>Bacillati</taxon>
        <taxon>Bacillota</taxon>
        <taxon>Clostridia</taxon>
        <taxon>Thermoanaerobacterales</taxon>
        <taxon>Thermoanaerobacteraceae</taxon>
        <taxon>Thermacetogenium</taxon>
    </lineage>
</organism>
<comment type="subunit">
    <text evidence="5">Binds ribosomal protein uS19.</text>
</comment>
<dbReference type="InterPro" id="IPR002676">
    <property type="entry name" value="RimM_N"/>
</dbReference>
<evidence type="ECO:0000256" key="4">
    <source>
        <dbReference type="ARBA" id="ARBA00023186"/>
    </source>
</evidence>
<keyword evidence="4 5" id="KW-0143">Chaperone</keyword>
<evidence type="ECO:0000313" key="9">
    <source>
        <dbReference type="Proteomes" id="UP000053326"/>
    </source>
</evidence>
<dbReference type="Proteomes" id="UP000053326">
    <property type="component" value="Unassembled WGS sequence"/>
</dbReference>
<accession>A0A124FK90</accession>
<dbReference type="PATRIC" id="fig|85874.4.peg.173"/>
<dbReference type="GO" id="GO:0005840">
    <property type="term" value="C:ribosome"/>
    <property type="evidence" value="ECO:0007669"/>
    <property type="project" value="InterPro"/>
</dbReference>
<dbReference type="GO" id="GO:0005737">
    <property type="term" value="C:cytoplasm"/>
    <property type="evidence" value="ECO:0007669"/>
    <property type="project" value="UniProtKB-SubCell"/>
</dbReference>
<dbReference type="SUPFAM" id="SSF50447">
    <property type="entry name" value="Translation proteins"/>
    <property type="match status" value="1"/>
</dbReference>
<comment type="caution">
    <text evidence="8">The sequence shown here is derived from an EMBL/GenBank/DDBJ whole genome shotgun (WGS) entry which is preliminary data.</text>
</comment>
<dbReference type="EMBL" id="LGFO01000089">
    <property type="protein sequence ID" value="KUK36474.1"/>
    <property type="molecule type" value="Genomic_DNA"/>
</dbReference>
<feature type="domain" description="RimM N-terminal" evidence="6">
    <location>
        <begin position="6"/>
        <end position="88"/>
    </location>
</feature>
<evidence type="ECO:0000259" key="6">
    <source>
        <dbReference type="Pfam" id="PF01782"/>
    </source>
</evidence>
<dbReference type="PANTHER" id="PTHR33692">
    <property type="entry name" value="RIBOSOME MATURATION FACTOR RIMM"/>
    <property type="match status" value="1"/>
</dbReference>
<evidence type="ECO:0000256" key="5">
    <source>
        <dbReference type="HAMAP-Rule" id="MF_00014"/>
    </source>
</evidence>
<dbReference type="AlphaFoldDB" id="A0A124FK90"/>
<comment type="function">
    <text evidence="5">An accessory protein needed during the final step in the assembly of 30S ribosomal subunit, possibly for assembly of the head region. Essential for efficient processing of 16S rRNA. May be needed both before and after RbfA during the maturation of 16S rRNA. It has affinity for free ribosomal 30S subunits but not for 70S ribosomes.</text>
</comment>
<dbReference type="InterPro" id="IPR011033">
    <property type="entry name" value="PRC_barrel-like_sf"/>
</dbReference>
<dbReference type="SUPFAM" id="SSF50346">
    <property type="entry name" value="PRC-barrel domain"/>
    <property type="match status" value="1"/>
</dbReference>
<dbReference type="NCBIfam" id="TIGR02273">
    <property type="entry name" value="16S_RimM"/>
    <property type="match status" value="1"/>
</dbReference>
<dbReference type="InterPro" id="IPR056792">
    <property type="entry name" value="PRC_RimM"/>
</dbReference>
<evidence type="ECO:0000256" key="1">
    <source>
        <dbReference type="ARBA" id="ARBA00022490"/>
    </source>
</evidence>
<keyword evidence="3 5" id="KW-0698">rRNA processing</keyword>
<keyword evidence="2 5" id="KW-0690">Ribosome biogenesis</keyword>
<comment type="subcellular location">
    <subcellularLocation>
        <location evidence="5">Cytoplasm</location>
    </subcellularLocation>
</comment>
<dbReference type="InterPro" id="IPR009000">
    <property type="entry name" value="Transl_B-barrel_sf"/>
</dbReference>
<dbReference type="Gene3D" id="2.40.30.60">
    <property type="entry name" value="RimM"/>
    <property type="match status" value="1"/>
</dbReference>
<dbReference type="GO" id="GO:0006364">
    <property type="term" value="P:rRNA processing"/>
    <property type="evidence" value="ECO:0007669"/>
    <property type="project" value="UniProtKB-UniRule"/>
</dbReference>
<dbReference type="GO" id="GO:0043022">
    <property type="term" value="F:ribosome binding"/>
    <property type="evidence" value="ECO:0007669"/>
    <property type="project" value="InterPro"/>
</dbReference>
<dbReference type="Pfam" id="PF01782">
    <property type="entry name" value="RimM"/>
    <property type="match status" value="1"/>
</dbReference>
<comment type="domain">
    <text evidence="5">The PRC barrel domain binds ribosomal protein uS19.</text>
</comment>
<reference evidence="9" key="1">
    <citation type="journal article" date="2015" name="MBio">
        <title>Genome-Resolved Metagenomic Analysis Reveals Roles for Candidate Phyla and Other Microbial Community Members in Biogeochemical Transformations in Oil Reservoirs.</title>
        <authorList>
            <person name="Hu P."/>
            <person name="Tom L."/>
            <person name="Singh A."/>
            <person name="Thomas B.C."/>
            <person name="Baker B.J."/>
            <person name="Piceno Y.M."/>
            <person name="Andersen G.L."/>
            <person name="Banfield J.F."/>
        </authorList>
    </citation>
    <scope>NUCLEOTIDE SEQUENCE [LARGE SCALE GENOMIC DNA]</scope>
</reference>
<dbReference type="InterPro" id="IPR011961">
    <property type="entry name" value="RimM"/>
</dbReference>
<comment type="similarity">
    <text evidence="5">Belongs to the RimM family.</text>
</comment>
<dbReference type="InterPro" id="IPR036976">
    <property type="entry name" value="RimM_N_sf"/>
</dbReference>